<dbReference type="RefSeq" id="WP_154288856.1">
    <property type="nucleotide sequence ID" value="NZ_WKJI01000008.1"/>
</dbReference>
<dbReference type="Gene3D" id="3.40.50.2300">
    <property type="match status" value="2"/>
</dbReference>
<dbReference type="PANTHER" id="PTHR38445:SF10">
    <property type="entry name" value="GNTR-FAMILY TRANSCRIPTIONAL REGULATOR"/>
    <property type="match status" value="1"/>
</dbReference>
<gene>
    <name evidence="5" type="ORF">GJJ64_16485</name>
</gene>
<dbReference type="AlphaFoldDB" id="A0A7K0FTI6"/>
<comment type="caution">
    <text evidence="5">The sequence shown here is derived from an EMBL/GenBank/DDBJ whole genome shotgun (WGS) entry which is preliminary data.</text>
</comment>
<keyword evidence="1" id="KW-0805">Transcription regulation</keyword>
<evidence type="ECO:0000256" key="2">
    <source>
        <dbReference type="ARBA" id="ARBA00023125"/>
    </source>
</evidence>
<keyword evidence="6" id="KW-1185">Reference proteome</keyword>
<dbReference type="InterPro" id="IPR036390">
    <property type="entry name" value="WH_DNA-bd_sf"/>
</dbReference>
<dbReference type="SMART" id="SM00345">
    <property type="entry name" value="HTH_GNTR"/>
    <property type="match status" value="1"/>
</dbReference>
<sequence>MPNKQINSSILNLLAIDEYSSTPKYKQIYNSITNAIDEKKLKKGDFLPSINDLYFNLDIGRETVEKAYNTLKNDGIIESKQGKGFFIVNDNVKSNKRICLLFNKLSDYKKEIYDAFIKEIGEDAIIDFYIYNNDFAIFKKMLENSKKDYTHYILIPHFIDVYNENEVADVINSLNNKSLILMDKLLKGVKGDFSAVYEDFKNDIYDALIKVLKPLSKYRTLKLIFPDDGYYPKEIIEGFRLFCLQYAFDYRILNNIENDVVEDGDVLISLKEEDLISSLEKTNGLKKKIGKQVGIISYNETAIKRILLNGITTISTDFTKMGSYAAEIIKSNIKVKKRVPFNVYLRNSL</sequence>
<dbReference type="GO" id="GO:0003677">
    <property type="term" value="F:DNA binding"/>
    <property type="evidence" value="ECO:0007669"/>
    <property type="project" value="UniProtKB-KW"/>
</dbReference>
<reference evidence="5 6" key="1">
    <citation type="submission" date="2019-11" db="EMBL/GenBank/DDBJ databases">
        <authorList>
            <person name="Cheng Q."/>
            <person name="Yang Z."/>
        </authorList>
    </citation>
    <scope>NUCLEOTIDE SEQUENCE [LARGE SCALE GENOMIC DNA]</scope>
    <source>
        <strain evidence="5 6">HX-22-1</strain>
    </source>
</reference>
<dbReference type="InterPro" id="IPR000524">
    <property type="entry name" value="Tscrpt_reg_HTH_GntR"/>
</dbReference>
<dbReference type="CDD" id="cd07377">
    <property type="entry name" value="WHTH_GntR"/>
    <property type="match status" value="1"/>
</dbReference>
<dbReference type="EMBL" id="WKJI01000008">
    <property type="protein sequence ID" value="MRX48795.1"/>
    <property type="molecule type" value="Genomic_DNA"/>
</dbReference>
<dbReference type="PROSITE" id="PS50949">
    <property type="entry name" value="HTH_GNTR"/>
    <property type="match status" value="1"/>
</dbReference>
<feature type="domain" description="HTH gntR-type" evidence="4">
    <location>
        <begin position="22"/>
        <end position="90"/>
    </location>
</feature>
<evidence type="ECO:0000313" key="6">
    <source>
        <dbReference type="Proteomes" id="UP000462931"/>
    </source>
</evidence>
<organism evidence="5 6">
    <name type="scientific">Pedobacter puniceum</name>
    <dbReference type="NCBI Taxonomy" id="2666136"/>
    <lineage>
        <taxon>Bacteria</taxon>
        <taxon>Pseudomonadati</taxon>
        <taxon>Bacteroidota</taxon>
        <taxon>Sphingobacteriia</taxon>
        <taxon>Sphingobacteriales</taxon>
        <taxon>Sphingobacteriaceae</taxon>
        <taxon>Pedobacter</taxon>
    </lineage>
</organism>
<evidence type="ECO:0000256" key="1">
    <source>
        <dbReference type="ARBA" id="ARBA00023015"/>
    </source>
</evidence>
<dbReference type="SUPFAM" id="SSF53822">
    <property type="entry name" value="Periplasmic binding protein-like I"/>
    <property type="match status" value="1"/>
</dbReference>
<dbReference type="Pfam" id="PF00392">
    <property type="entry name" value="GntR"/>
    <property type="match status" value="1"/>
</dbReference>
<dbReference type="InterPro" id="IPR036388">
    <property type="entry name" value="WH-like_DNA-bd_sf"/>
</dbReference>
<dbReference type="Gene3D" id="1.10.10.10">
    <property type="entry name" value="Winged helix-like DNA-binding domain superfamily/Winged helix DNA-binding domain"/>
    <property type="match status" value="1"/>
</dbReference>
<accession>A0A7K0FTI6</accession>
<evidence type="ECO:0000259" key="4">
    <source>
        <dbReference type="PROSITE" id="PS50949"/>
    </source>
</evidence>
<dbReference type="GO" id="GO:0003700">
    <property type="term" value="F:DNA-binding transcription factor activity"/>
    <property type="evidence" value="ECO:0007669"/>
    <property type="project" value="InterPro"/>
</dbReference>
<evidence type="ECO:0000313" key="5">
    <source>
        <dbReference type="EMBL" id="MRX48795.1"/>
    </source>
</evidence>
<dbReference type="SUPFAM" id="SSF46785">
    <property type="entry name" value="Winged helix' DNA-binding domain"/>
    <property type="match status" value="1"/>
</dbReference>
<dbReference type="InterPro" id="IPR028082">
    <property type="entry name" value="Peripla_BP_I"/>
</dbReference>
<protein>
    <submittedName>
        <fullName evidence="5">GntR family transcriptional regulator</fullName>
    </submittedName>
</protein>
<evidence type="ECO:0000256" key="3">
    <source>
        <dbReference type="ARBA" id="ARBA00023163"/>
    </source>
</evidence>
<proteinExistence type="predicted"/>
<keyword evidence="2" id="KW-0238">DNA-binding</keyword>
<name>A0A7K0FTI6_9SPHI</name>
<keyword evidence="3" id="KW-0804">Transcription</keyword>
<dbReference type="Proteomes" id="UP000462931">
    <property type="component" value="Unassembled WGS sequence"/>
</dbReference>
<dbReference type="PANTHER" id="PTHR38445">
    <property type="entry name" value="HTH-TYPE TRANSCRIPTIONAL REPRESSOR YTRA"/>
    <property type="match status" value="1"/>
</dbReference>